<dbReference type="InterPro" id="IPR007325">
    <property type="entry name" value="KFase/CYL"/>
</dbReference>
<dbReference type="SUPFAM" id="SSF102198">
    <property type="entry name" value="Putative cyclase"/>
    <property type="match status" value="1"/>
</dbReference>
<dbReference type="EMBL" id="OX458333">
    <property type="protein sequence ID" value="CAI8870734.1"/>
    <property type="molecule type" value="Genomic_DNA"/>
</dbReference>
<organism evidence="1 2">
    <name type="scientific">Methylocaldum szegediense</name>
    <dbReference type="NCBI Taxonomy" id="73780"/>
    <lineage>
        <taxon>Bacteria</taxon>
        <taxon>Pseudomonadati</taxon>
        <taxon>Pseudomonadota</taxon>
        <taxon>Gammaproteobacteria</taxon>
        <taxon>Methylococcales</taxon>
        <taxon>Methylococcaceae</taxon>
        <taxon>Methylocaldum</taxon>
    </lineage>
</organism>
<reference evidence="1 2" key="1">
    <citation type="submission" date="2023-03" db="EMBL/GenBank/DDBJ databases">
        <authorList>
            <person name="Pearce D."/>
        </authorList>
    </citation>
    <scope>NUCLEOTIDE SEQUENCE [LARGE SCALE GENOMIC DNA]</scope>
    <source>
        <strain evidence="1">Msz</strain>
    </source>
</reference>
<dbReference type="Gene3D" id="3.50.30.50">
    <property type="entry name" value="Putative cyclase"/>
    <property type="match status" value="1"/>
</dbReference>
<gene>
    <name evidence="1" type="ORF">MSZNOR_2874</name>
</gene>
<sequence length="272" mass="30468">MTAVDFHIGPRVYRIDSSNYFDLSIPVAFDGAGLSAFGLPPAGVSTVENAWFVGDTRRGGSCNVKEYQFIPHCHGTHTECVGHIVDQEVLVTEILKDAWIPATLISVKVENGADCPETYIPHKADDDRLITRRTLIEKLTSLDDEDFHQALIIRTLPNSPSKRTWRYVTAPYFSNEAVAEIVRRGVEHLLVDIPSVDRMEDEGRLSNHRLFWELPPDAHDLNLCKAPFRTITEFIFAADNIPDGYCLLELQVAPFLGDAVPSRPLVYPVEVP</sequence>
<name>A0ABM9I3N3_9GAMM</name>
<proteinExistence type="predicted"/>
<protein>
    <submittedName>
        <fullName evidence="1">N-formylkynurenine (Aryl-) formamidase</fullName>
    </submittedName>
</protein>
<evidence type="ECO:0000313" key="2">
    <source>
        <dbReference type="Proteomes" id="UP001162030"/>
    </source>
</evidence>
<dbReference type="Proteomes" id="UP001162030">
    <property type="component" value="Chromosome"/>
</dbReference>
<evidence type="ECO:0000313" key="1">
    <source>
        <dbReference type="EMBL" id="CAI8870734.1"/>
    </source>
</evidence>
<keyword evidence="2" id="KW-1185">Reference proteome</keyword>
<dbReference type="InterPro" id="IPR037175">
    <property type="entry name" value="KFase_sf"/>
</dbReference>
<dbReference type="Pfam" id="PF04199">
    <property type="entry name" value="Cyclase"/>
    <property type="match status" value="1"/>
</dbReference>
<accession>A0ABM9I3N3</accession>
<dbReference type="RefSeq" id="WP_051331901.1">
    <property type="nucleotide sequence ID" value="NZ_OX458333.1"/>
</dbReference>